<evidence type="ECO:0000313" key="2">
    <source>
        <dbReference type="EMBL" id="EUA87940.1"/>
    </source>
</evidence>
<gene>
    <name evidence="2" type="ORF">I551_5603</name>
    <name evidence="1" type="ORF">I551_5608</name>
</gene>
<evidence type="ECO:0000313" key="3">
    <source>
        <dbReference type="Proteomes" id="UP000020681"/>
    </source>
</evidence>
<sequence>MGAGEVVGVVFNRRGVFYGAGGGPEVLPVTLGFGELGFG</sequence>
<organism evidence="2 3">
    <name type="scientific">Mycobacterium ulcerans str. Harvey</name>
    <dbReference type="NCBI Taxonomy" id="1299332"/>
    <lineage>
        <taxon>Bacteria</taxon>
        <taxon>Bacillati</taxon>
        <taxon>Actinomycetota</taxon>
        <taxon>Actinomycetes</taxon>
        <taxon>Mycobacteriales</taxon>
        <taxon>Mycobacteriaceae</taxon>
        <taxon>Mycobacterium</taxon>
        <taxon>Mycobacterium ulcerans group</taxon>
    </lineage>
</organism>
<keyword evidence="3" id="KW-1185">Reference proteome</keyword>
<dbReference type="EMBL" id="JAOL01000151">
    <property type="protein sequence ID" value="EUA87940.1"/>
    <property type="molecule type" value="Genomic_DNA"/>
</dbReference>
<reference evidence="2 3" key="1">
    <citation type="submission" date="2014-01" db="EMBL/GenBank/DDBJ databases">
        <authorList>
            <person name="Dobos K."/>
            <person name="Lenaerts A."/>
            <person name="Ordway D."/>
            <person name="DeGroote M.A."/>
            <person name="Parker T."/>
            <person name="Sizemore C."/>
            <person name="Tallon L.J."/>
            <person name="Sadzewicz L.K."/>
            <person name="Sengamalay N."/>
            <person name="Fraser C.M."/>
            <person name="Hine E."/>
            <person name="Shefchek K.A."/>
            <person name="Das S.P."/>
            <person name="Tettelin H."/>
        </authorList>
    </citation>
    <scope>NUCLEOTIDE SEQUENCE [LARGE SCALE GENOMIC DNA]</scope>
    <source>
        <strain evidence="2 3">Harvey</strain>
    </source>
</reference>
<proteinExistence type="predicted"/>
<evidence type="ECO:0000313" key="1">
    <source>
        <dbReference type="EMBL" id="EUA87914.1"/>
    </source>
</evidence>
<protein>
    <submittedName>
        <fullName evidence="2">Uncharacterized protein</fullName>
    </submittedName>
</protein>
<dbReference type="EMBL" id="JAOL01000152">
    <property type="protein sequence ID" value="EUA87914.1"/>
    <property type="molecule type" value="Genomic_DNA"/>
</dbReference>
<comment type="caution">
    <text evidence="2">The sequence shown here is derived from an EMBL/GenBank/DDBJ whole genome shotgun (WGS) entry which is preliminary data.</text>
</comment>
<dbReference type="Proteomes" id="UP000020681">
    <property type="component" value="Unassembled WGS sequence"/>
</dbReference>
<accession>A0ABN0QTI4</accession>
<name>A0ABN0QTI4_MYCUL</name>